<feature type="compositionally biased region" description="Acidic residues" evidence="1">
    <location>
        <begin position="219"/>
        <end position="230"/>
    </location>
</feature>
<reference evidence="3 4" key="1">
    <citation type="submission" date="2015-01" db="EMBL/GenBank/DDBJ databases">
        <title>Genome Sequence of Magnetospirillum magnetotacticum Strain MS-1.</title>
        <authorList>
            <person name="Marinov G.K."/>
            <person name="Smalley M.D."/>
            <person name="DeSalvo G."/>
        </authorList>
    </citation>
    <scope>NUCLEOTIDE SEQUENCE [LARGE SCALE GENOMIC DNA]</scope>
    <source>
        <strain evidence="3 4">MS-1</strain>
    </source>
</reference>
<dbReference type="RefSeq" id="WP_009869219.1">
    <property type="nucleotide sequence ID" value="NZ_JXSL01000030.1"/>
</dbReference>
<feature type="transmembrane region" description="Helical" evidence="2">
    <location>
        <begin position="37"/>
        <end position="57"/>
    </location>
</feature>
<accession>A0A0C2YBX4</accession>
<proteinExistence type="predicted"/>
<dbReference type="EMBL" id="JXSL01000030">
    <property type="protein sequence ID" value="KIL97249.1"/>
    <property type="molecule type" value="Genomic_DNA"/>
</dbReference>
<feature type="compositionally biased region" description="Basic and acidic residues" evidence="1">
    <location>
        <begin position="232"/>
        <end position="255"/>
    </location>
</feature>
<evidence type="ECO:0000256" key="1">
    <source>
        <dbReference type="SAM" id="MobiDB-lite"/>
    </source>
</evidence>
<evidence type="ECO:0000313" key="3">
    <source>
        <dbReference type="EMBL" id="KIL97249.1"/>
    </source>
</evidence>
<evidence type="ECO:0000256" key="2">
    <source>
        <dbReference type="SAM" id="Phobius"/>
    </source>
</evidence>
<feature type="region of interest" description="Disordered" evidence="1">
    <location>
        <begin position="214"/>
        <end position="266"/>
    </location>
</feature>
<gene>
    <name evidence="3" type="ORF">CCC_00310</name>
</gene>
<evidence type="ECO:0000313" key="4">
    <source>
        <dbReference type="Proteomes" id="UP000031971"/>
    </source>
</evidence>
<dbReference type="AlphaFoldDB" id="A0A0C2YBX4"/>
<protein>
    <submittedName>
        <fullName evidence="3">Uncharacterized protein</fullName>
    </submittedName>
</protein>
<sequence length="266" mass="29272">MTQMTERMEIAEKIEHAKHAHHDENGGADHGGMNKRIGVTMGLIAVLVAVCAAWVGAERNETTRALIQQTQVSNTIAAASTRYRTMMNEVEGLRREDPDSVTEAQKMRYISLALDYRKERRIASAWSKSYTPLIEAHFEATEGYEKAQVAAEIAIVAASISLLLSSRILWVLSVVIALGSGVQMGITYVHAEHHLTEAQAEIEKQKSALQLLRKKMGSDDSDTEALDALDPDGSRRKAIEAADEIRERTVQEKAKAQSTPPAAKSH</sequence>
<keyword evidence="2" id="KW-0472">Membrane</keyword>
<keyword evidence="2" id="KW-1133">Transmembrane helix</keyword>
<comment type="caution">
    <text evidence="3">The sequence shown here is derived from an EMBL/GenBank/DDBJ whole genome shotgun (WGS) entry which is preliminary data.</text>
</comment>
<keyword evidence="2" id="KW-0812">Transmembrane</keyword>
<organism evidence="3 4">
    <name type="scientific">Paramagnetospirillum magnetotacticum MS-1</name>
    <dbReference type="NCBI Taxonomy" id="272627"/>
    <lineage>
        <taxon>Bacteria</taxon>
        <taxon>Pseudomonadati</taxon>
        <taxon>Pseudomonadota</taxon>
        <taxon>Alphaproteobacteria</taxon>
        <taxon>Rhodospirillales</taxon>
        <taxon>Magnetospirillaceae</taxon>
        <taxon>Paramagnetospirillum</taxon>
    </lineage>
</organism>
<name>A0A0C2YBX4_PARME</name>
<keyword evidence="4" id="KW-1185">Reference proteome</keyword>
<dbReference type="InterPro" id="IPR025570">
    <property type="entry name" value="DUF4337"/>
</dbReference>
<dbReference type="Pfam" id="PF14235">
    <property type="entry name" value="DUF4337"/>
    <property type="match status" value="1"/>
</dbReference>
<dbReference type="Proteomes" id="UP000031971">
    <property type="component" value="Unassembled WGS sequence"/>
</dbReference>